<dbReference type="AlphaFoldDB" id="A0A0F9U129"/>
<evidence type="ECO:0000313" key="1">
    <source>
        <dbReference type="EMBL" id="KKN55061.1"/>
    </source>
</evidence>
<organism evidence="1">
    <name type="scientific">marine sediment metagenome</name>
    <dbReference type="NCBI Taxonomy" id="412755"/>
    <lineage>
        <taxon>unclassified sequences</taxon>
        <taxon>metagenomes</taxon>
        <taxon>ecological metagenomes</taxon>
    </lineage>
</organism>
<name>A0A0F9U129_9ZZZZ</name>
<reference evidence="1" key="1">
    <citation type="journal article" date="2015" name="Nature">
        <title>Complex archaea that bridge the gap between prokaryotes and eukaryotes.</title>
        <authorList>
            <person name="Spang A."/>
            <person name="Saw J.H."/>
            <person name="Jorgensen S.L."/>
            <person name="Zaremba-Niedzwiedzka K."/>
            <person name="Martijn J."/>
            <person name="Lind A.E."/>
            <person name="van Eijk R."/>
            <person name="Schleper C."/>
            <person name="Guy L."/>
            <person name="Ettema T.J."/>
        </authorList>
    </citation>
    <scope>NUCLEOTIDE SEQUENCE</scope>
</reference>
<gene>
    <name evidence="1" type="ORF">LCGC14_0586620</name>
</gene>
<sequence>MRMQTVIYVDIQHVLLKRRRKCLTYRFGYNKEVEKWGVINENGDYIIFSETKEGAIELMNDLNESSV</sequence>
<protein>
    <submittedName>
        <fullName evidence="1">Uncharacterized protein</fullName>
    </submittedName>
</protein>
<comment type="caution">
    <text evidence="1">The sequence shown here is derived from an EMBL/GenBank/DDBJ whole genome shotgun (WGS) entry which is preliminary data.</text>
</comment>
<dbReference type="EMBL" id="LAZR01000902">
    <property type="protein sequence ID" value="KKN55061.1"/>
    <property type="molecule type" value="Genomic_DNA"/>
</dbReference>
<accession>A0A0F9U129</accession>
<proteinExistence type="predicted"/>